<feature type="chain" id="PRO_5008095119" evidence="1">
    <location>
        <begin position="25"/>
        <end position="137"/>
    </location>
</feature>
<evidence type="ECO:0000313" key="2">
    <source>
        <dbReference type="EMBL" id="OAP07305.1"/>
    </source>
</evidence>
<dbReference type="AlphaFoldDB" id="A0A178VPY0"/>
<reference evidence="3" key="1">
    <citation type="journal article" date="2016" name="Proc. Natl. Acad. Sci. U.S.A.">
        <title>Chromosome-level assembly of Arabidopsis thaliana Ler reveals the extent of translocation and inversion polymorphisms.</title>
        <authorList>
            <person name="Zapata L."/>
            <person name="Ding J."/>
            <person name="Willing E.M."/>
            <person name="Hartwig B."/>
            <person name="Bezdan D."/>
            <person name="Jiao W.B."/>
            <person name="Patel V."/>
            <person name="Velikkakam James G."/>
            <person name="Koornneef M."/>
            <person name="Ossowski S."/>
            <person name="Schneeberger K."/>
        </authorList>
    </citation>
    <scope>NUCLEOTIDE SEQUENCE [LARGE SCALE GENOMIC DNA]</scope>
    <source>
        <strain evidence="3">cv. Landsberg erecta</strain>
    </source>
</reference>
<keyword evidence="1" id="KW-0732">Signal</keyword>
<feature type="signal peptide" evidence="1">
    <location>
        <begin position="1"/>
        <end position="24"/>
    </location>
</feature>
<protein>
    <submittedName>
        <fullName evidence="2">RGF8</fullName>
    </submittedName>
</protein>
<comment type="caution">
    <text evidence="2">The sequence shown here is derived from an EMBL/GenBank/DDBJ whole genome shotgun (WGS) entry which is preliminary data.</text>
</comment>
<evidence type="ECO:0000313" key="3">
    <source>
        <dbReference type="Proteomes" id="UP000078284"/>
    </source>
</evidence>
<proteinExistence type="predicted"/>
<name>A0A178VPY0_ARATH</name>
<dbReference type="Proteomes" id="UP000078284">
    <property type="component" value="Chromosome 2"/>
</dbReference>
<dbReference type="EMBL" id="LUHQ01000002">
    <property type="protein sequence ID" value="OAP07305.1"/>
    <property type="molecule type" value="Genomic_DNA"/>
</dbReference>
<dbReference type="ExpressionAtlas" id="A0A178VPY0">
    <property type="expression patterns" value="baseline and differential"/>
</dbReference>
<accession>A0A178VPY0</accession>
<organism evidence="2 3">
    <name type="scientific">Arabidopsis thaliana</name>
    <name type="common">Mouse-ear cress</name>
    <dbReference type="NCBI Taxonomy" id="3702"/>
    <lineage>
        <taxon>Eukaryota</taxon>
        <taxon>Viridiplantae</taxon>
        <taxon>Streptophyta</taxon>
        <taxon>Embryophyta</taxon>
        <taxon>Tracheophyta</taxon>
        <taxon>Spermatophyta</taxon>
        <taxon>Magnoliopsida</taxon>
        <taxon>eudicotyledons</taxon>
        <taxon>Gunneridae</taxon>
        <taxon>Pentapetalae</taxon>
        <taxon>rosids</taxon>
        <taxon>malvids</taxon>
        <taxon>Brassicales</taxon>
        <taxon>Brassicaceae</taxon>
        <taxon>Camelineae</taxon>
        <taxon>Arabidopsis</taxon>
    </lineage>
</organism>
<sequence length="137" mass="15716">MKLIRVTLFLCALAILLLVTPTSSLQLKHPYSSPSQGLSKKIVTKMATRKLMIISSEYVMTSTSHEGSSEQLRVTSSEFCYYLSNLCFDFTGKSKDEEKKLSEEEEEKKALAKYLSMDYRTFRRRRPVHNKALPLDP</sequence>
<evidence type="ECO:0000256" key="1">
    <source>
        <dbReference type="SAM" id="SignalP"/>
    </source>
</evidence>
<gene>
    <name evidence="2" type="ordered locus">AXX17_At2g02790</name>
</gene>